<dbReference type="GO" id="GO:0006623">
    <property type="term" value="P:protein targeting to vacuole"/>
    <property type="evidence" value="ECO:0007669"/>
    <property type="project" value="TreeGrafter"/>
</dbReference>
<evidence type="ECO:0000256" key="3">
    <source>
        <dbReference type="ARBA" id="ARBA00022448"/>
    </source>
</evidence>
<keyword evidence="9" id="KW-0175">Coiled coil</keyword>
<name>A0A8D0B1Q0_SALMN</name>
<dbReference type="Ensembl" id="ENSSMRT00000002485.1">
    <property type="protein sequence ID" value="ENSSMRP00000002087.1"/>
    <property type="gene ID" value="ENSSMRG00000001799.1"/>
</dbReference>
<dbReference type="Proteomes" id="UP000694421">
    <property type="component" value="Unplaced"/>
</dbReference>
<reference evidence="12" key="1">
    <citation type="submission" date="2025-08" db="UniProtKB">
        <authorList>
            <consortium name="Ensembl"/>
        </authorList>
    </citation>
    <scope>IDENTIFICATION</scope>
</reference>
<feature type="compositionally biased region" description="Pro residues" evidence="10">
    <location>
        <begin position="284"/>
        <end position="293"/>
    </location>
</feature>
<dbReference type="GO" id="GO:0006612">
    <property type="term" value="P:protein targeting to membrane"/>
    <property type="evidence" value="ECO:0007669"/>
    <property type="project" value="TreeGrafter"/>
</dbReference>
<dbReference type="GO" id="GO:0043162">
    <property type="term" value="P:ubiquitin-dependent protein catabolic process via the multivesicular body sorting pathway"/>
    <property type="evidence" value="ECO:0007669"/>
    <property type="project" value="TreeGrafter"/>
</dbReference>
<feature type="compositionally biased region" description="Pro residues" evidence="10">
    <location>
        <begin position="340"/>
        <end position="361"/>
    </location>
</feature>
<dbReference type="GO" id="GO:0005794">
    <property type="term" value="C:Golgi apparatus"/>
    <property type="evidence" value="ECO:0007669"/>
    <property type="project" value="Ensembl"/>
</dbReference>
<evidence type="ECO:0000256" key="10">
    <source>
        <dbReference type="SAM" id="MobiDB-lite"/>
    </source>
</evidence>
<dbReference type="PANTHER" id="PTHR13678">
    <property type="entry name" value="VACUOLAR PROTEIN SORTING-ASSOCIATED PROTEIN 37"/>
    <property type="match status" value="1"/>
</dbReference>
<dbReference type="GO" id="GO:0016236">
    <property type="term" value="P:macroautophagy"/>
    <property type="evidence" value="ECO:0007669"/>
    <property type="project" value="UniProtKB-ARBA"/>
</dbReference>
<keyword evidence="4" id="KW-0967">Endosome</keyword>
<evidence type="ECO:0000256" key="2">
    <source>
        <dbReference type="ARBA" id="ARBA00007617"/>
    </source>
</evidence>
<dbReference type="InterPro" id="IPR009851">
    <property type="entry name" value="Mod_r"/>
</dbReference>
<evidence type="ECO:0000256" key="8">
    <source>
        <dbReference type="PROSITE-ProRule" id="PRU00646"/>
    </source>
</evidence>
<evidence type="ECO:0000256" key="1">
    <source>
        <dbReference type="ARBA" id="ARBA00004633"/>
    </source>
</evidence>
<dbReference type="GO" id="GO:0036258">
    <property type="term" value="P:multivesicular body assembly"/>
    <property type="evidence" value="ECO:0007669"/>
    <property type="project" value="UniProtKB-ARBA"/>
</dbReference>
<dbReference type="InterPro" id="IPR037202">
    <property type="entry name" value="ESCRT_assembly_dom"/>
</dbReference>
<sequence length="367" mass="40045">METFRDKTVDELKELQENSEAIERLALDSHEVQDIQLEREMALAMNRSLAEQNLKFQEPLETGRAKLSDKYQDLQKLVERCQEQKAKLEKFSATMQPNTLLNLLQIEGQKIEEESEAMAEKFLEGEVPLETFLEQFSSMRRLSHLRRVKVEKLQEVLKKPPSSQEPTKGVEFNHQHSSQAPSEPSTQQQPNSTAGPPPVPLPYSVSPCMPPGAPVHGALQPASFGGAPIAVGHVTSSQPSIQPPFPYRAPSGPGYPPVSSGSSLSQPQVGDPSSVPRHSWSPARAPPSGPGYPQPSLRAPSTGPGFPQPMQPPYFSPGGRPQCPYPTQPSVPNFSVSSQPPYPTGPSPSFGYPPPPLPPRGPSWSGY</sequence>
<comment type="function">
    <text evidence="7">Component of the ESCRT-I complex, a regulator of vesicular trafficking process. Required for the sorting of endocytic ubiquitinated cargos into multivesicular bodies. May be involved in cell growth and differentiation.</text>
</comment>
<feature type="compositionally biased region" description="Low complexity" evidence="10">
    <location>
        <begin position="257"/>
        <end position="270"/>
    </location>
</feature>
<dbReference type="GO" id="GO:0005929">
    <property type="term" value="C:cilium"/>
    <property type="evidence" value="ECO:0007669"/>
    <property type="project" value="Ensembl"/>
</dbReference>
<evidence type="ECO:0000256" key="5">
    <source>
        <dbReference type="ARBA" id="ARBA00022927"/>
    </source>
</evidence>
<evidence type="ECO:0000256" key="4">
    <source>
        <dbReference type="ARBA" id="ARBA00022753"/>
    </source>
</evidence>
<protein>
    <submittedName>
        <fullName evidence="12">VPS37C subunit of ESCRT-I</fullName>
    </submittedName>
</protein>
<dbReference type="GO" id="GO:0005654">
    <property type="term" value="C:nucleoplasm"/>
    <property type="evidence" value="ECO:0007669"/>
    <property type="project" value="Ensembl"/>
</dbReference>
<evidence type="ECO:0000256" key="6">
    <source>
        <dbReference type="ARBA" id="ARBA00023136"/>
    </source>
</evidence>
<dbReference type="GeneTree" id="ENSGT00950000183012"/>
<comment type="similarity">
    <text evidence="2">Belongs to the VPS37 family.</text>
</comment>
<keyword evidence="13" id="KW-1185">Reference proteome</keyword>
<proteinExistence type="inferred from homology"/>
<comment type="subcellular location">
    <subcellularLocation>
        <location evidence="1">Late endosome membrane</location>
        <topology evidence="1">Peripheral membrane protein</topology>
    </subcellularLocation>
</comment>
<evidence type="ECO:0000256" key="9">
    <source>
        <dbReference type="SAM" id="Coils"/>
    </source>
</evidence>
<feature type="region of interest" description="Disordered" evidence="10">
    <location>
        <begin position="156"/>
        <end position="205"/>
    </location>
</feature>
<dbReference type="PROSITE" id="PS51314">
    <property type="entry name" value="VPS37_C"/>
    <property type="match status" value="1"/>
</dbReference>
<keyword evidence="3 8" id="KW-0813">Transport</keyword>
<dbReference type="Gene3D" id="1.10.287.660">
    <property type="entry name" value="Helix hairpin bin"/>
    <property type="match status" value="1"/>
</dbReference>
<organism evidence="12 13">
    <name type="scientific">Salvator merianae</name>
    <name type="common">Argentine black and white tegu</name>
    <name type="synonym">Tupinambis merianae</name>
    <dbReference type="NCBI Taxonomy" id="96440"/>
    <lineage>
        <taxon>Eukaryota</taxon>
        <taxon>Metazoa</taxon>
        <taxon>Chordata</taxon>
        <taxon>Craniata</taxon>
        <taxon>Vertebrata</taxon>
        <taxon>Euteleostomi</taxon>
        <taxon>Lepidosauria</taxon>
        <taxon>Squamata</taxon>
        <taxon>Bifurcata</taxon>
        <taxon>Unidentata</taxon>
        <taxon>Episquamata</taxon>
        <taxon>Laterata</taxon>
        <taxon>Teiioidea</taxon>
        <taxon>Teiidae</taxon>
        <taxon>Salvator</taxon>
    </lineage>
</organism>
<dbReference type="GO" id="GO:0031902">
    <property type="term" value="C:late endosome membrane"/>
    <property type="evidence" value="ECO:0007669"/>
    <property type="project" value="UniProtKB-SubCell"/>
</dbReference>
<reference evidence="12" key="2">
    <citation type="submission" date="2025-09" db="UniProtKB">
        <authorList>
            <consortium name="Ensembl"/>
        </authorList>
    </citation>
    <scope>IDENTIFICATION</scope>
</reference>
<keyword evidence="6" id="KW-0472">Membrane</keyword>
<feature type="coiled-coil region" evidence="9">
    <location>
        <begin position="64"/>
        <end position="94"/>
    </location>
</feature>
<evidence type="ECO:0000256" key="7">
    <source>
        <dbReference type="ARBA" id="ARBA00025010"/>
    </source>
</evidence>
<feature type="region of interest" description="Disordered" evidence="10">
    <location>
        <begin position="234"/>
        <end position="367"/>
    </location>
</feature>
<dbReference type="Pfam" id="PF07200">
    <property type="entry name" value="Mod_r"/>
    <property type="match status" value="1"/>
</dbReference>
<dbReference type="OMA" id="PMYRAGY"/>
<dbReference type="SUPFAM" id="SSF140111">
    <property type="entry name" value="Endosomal sorting complex assembly domain"/>
    <property type="match status" value="1"/>
</dbReference>
<dbReference type="GO" id="GO:0039702">
    <property type="term" value="P:viral budding via host ESCRT complex"/>
    <property type="evidence" value="ECO:0007669"/>
    <property type="project" value="UniProtKB-ARBA"/>
</dbReference>
<dbReference type="PANTHER" id="PTHR13678:SF8">
    <property type="entry name" value="VACUOLAR PROTEIN SORTING-ASSOCIATED PROTEIN 37C"/>
    <property type="match status" value="1"/>
</dbReference>
<feature type="domain" description="VPS37 C-terminal" evidence="11">
    <location>
        <begin position="78"/>
        <end position="167"/>
    </location>
</feature>
<dbReference type="GO" id="GO:0048306">
    <property type="term" value="F:calcium-dependent protein binding"/>
    <property type="evidence" value="ECO:0007669"/>
    <property type="project" value="Ensembl"/>
</dbReference>
<dbReference type="GO" id="GO:0000813">
    <property type="term" value="C:ESCRT I complex"/>
    <property type="evidence" value="ECO:0007669"/>
    <property type="project" value="Ensembl"/>
</dbReference>
<dbReference type="FunFam" id="1.10.287.660:FF:000003">
    <property type="entry name" value="vacuolar protein sorting-associated protein 37B"/>
    <property type="match status" value="1"/>
</dbReference>
<keyword evidence="5 8" id="KW-0653">Protein transport</keyword>
<evidence type="ECO:0000313" key="13">
    <source>
        <dbReference type="Proteomes" id="UP000694421"/>
    </source>
</evidence>
<dbReference type="AlphaFoldDB" id="A0A8D0B1Q0"/>
<evidence type="ECO:0000313" key="12">
    <source>
        <dbReference type="Ensembl" id="ENSSMRP00000002087.1"/>
    </source>
</evidence>
<feature type="compositionally biased region" description="Polar residues" evidence="10">
    <location>
        <begin position="175"/>
        <end position="194"/>
    </location>
</feature>
<evidence type="ECO:0000259" key="11">
    <source>
        <dbReference type="PROSITE" id="PS51314"/>
    </source>
</evidence>
<dbReference type="InterPro" id="IPR029012">
    <property type="entry name" value="Helix_hairpin_bin_sf"/>
</dbReference>
<accession>A0A8D0B1Q0</accession>
<feature type="compositionally biased region" description="Pro residues" evidence="10">
    <location>
        <begin position="306"/>
        <end position="315"/>
    </location>
</feature>